<dbReference type="OrthoDB" id="3427at2759"/>
<protein>
    <recommendedName>
        <fullName evidence="1">GOLD domain-containing protein</fullName>
    </recommendedName>
</protein>
<dbReference type="EMBL" id="JADNRY010000105">
    <property type="protein sequence ID" value="KAF9065331.1"/>
    <property type="molecule type" value="Genomic_DNA"/>
</dbReference>
<dbReference type="AlphaFoldDB" id="A0A9P5PH97"/>
<keyword evidence="3" id="KW-1185">Reference proteome</keyword>
<gene>
    <name evidence="2" type="ORF">BDP27DRAFT_1404850</name>
</gene>
<proteinExistence type="predicted"/>
<dbReference type="InterPro" id="IPR009038">
    <property type="entry name" value="GOLD_dom"/>
</dbReference>
<evidence type="ECO:0000259" key="1">
    <source>
        <dbReference type="PROSITE" id="PS50866"/>
    </source>
</evidence>
<name>A0A9P5PH97_9AGAR</name>
<accession>A0A9P5PH97</accession>
<dbReference type="Proteomes" id="UP000772434">
    <property type="component" value="Unassembled WGS sequence"/>
</dbReference>
<dbReference type="PROSITE" id="PS50866">
    <property type="entry name" value="GOLD"/>
    <property type="match status" value="1"/>
</dbReference>
<evidence type="ECO:0000313" key="3">
    <source>
        <dbReference type="Proteomes" id="UP000772434"/>
    </source>
</evidence>
<organism evidence="2 3">
    <name type="scientific">Rhodocollybia butyracea</name>
    <dbReference type="NCBI Taxonomy" id="206335"/>
    <lineage>
        <taxon>Eukaryota</taxon>
        <taxon>Fungi</taxon>
        <taxon>Dikarya</taxon>
        <taxon>Basidiomycota</taxon>
        <taxon>Agaricomycotina</taxon>
        <taxon>Agaricomycetes</taxon>
        <taxon>Agaricomycetidae</taxon>
        <taxon>Agaricales</taxon>
        <taxon>Marasmiineae</taxon>
        <taxon>Omphalotaceae</taxon>
        <taxon>Rhodocollybia</taxon>
    </lineage>
</organism>
<sequence>MVIWGYTSRVRSRDLAYSHQSNDPSDGKFTYTLHEAGDHSICLSTNYTSLFSSTHIPRYRCREYVTRYRT</sequence>
<evidence type="ECO:0000313" key="2">
    <source>
        <dbReference type="EMBL" id="KAF9065331.1"/>
    </source>
</evidence>
<reference evidence="2" key="1">
    <citation type="submission" date="2020-11" db="EMBL/GenBank/DDBJ databases">
        <authorList>
            <consortium name="DOE Joint Genome Institute"/>
            <person name="Ahrendt S."/>
            <person name="Riley R."/>
            <person name="Andreopoulos W."/>
            <person name="Labutti K."/>
            <person name="Pangilinan J."/>
            <person name="Ruiz-Duenas F.J."/>
            <person name="Barrasa J.M."/>
            <person name="Sanchez-Garcia M."/>
            <person name="Camarero S."/>
            <person name="Miyauchi S."/>
            <person name="Serrano A."/>
            <person name="Linde D."/>
            <person name="Babiker R."/>
            <person name="Drula E."/>
            <person name="Ayuso-Fernandez I."/>
            <person name="Pacheco R."/>
            <person name="Padilla G."/>
            <person name="Ferreira P."/>
            <person name="Barriuso J."/>
            <person name="Kellner H."/>
            <person name="Castanera R."/>
            <person name="Alfaro M."/>
            <person name="Ramirez L."/>
            <person name="Pisabarro A.G."/>
            <person name="Kuo A."/>
            <person name="Tritt A."/>
            <person name="Lipzen A."/>
            <person name="He G."/>
            <person name="Yan M."/>
            <person name="Ng V."/>
            <person name="Cullen D."/>
            <person name="Martin F."/>
            <person name="Rosso M.-N."/>
            <person name="Henrissat B."/>
            <person name="Hibbett D."/>
            <person name="Martinez A.T."/>
            <person name="Grigoriev I.V."/>
        </authorList>
    </citation>
    <scope>NUCLEOTIDE SEQUENCE</scope>
    <source>
        <strain evidence="2">AH 40177</strain>
    </source>
</reference>
<feature type="domain" description="GOLD" evidence="1">
    <location>
        <begin position="1"/>
        <end position="70"/>
    </location>
</feature>
<comment type="caution">
    <text evidence="2">The sequence shown here is derived from an EMBL/GenBank/DDBJ whole genome shotgun (WGS) entry which is preliminary data.</text>
</comment>